<sequence length="103" mass="11797">MEHQFTDDTLRLATYKLAVENNSILRIMLNNQVLIMKKLGIEFNEKSVAPPFPSLISESPLDENAEYRVFLEAGEMIEKAVTERSWNWAVDNDSSLDSDDLFS</sequence>
<evidence type="ECO:0000313" key="2">
    <source>
        <dbReference type="EMBL" id="WQG89667.1"/>
    </source>
</evidence>
<accession>A0A1K1M143</accession>
<dbReference type="AlphaFoldDB" id="A0A1K1M143"/>
<dbReference type="RefSeq" id="WP_072356892.1">
    <property type="nucleotide sequence ID" value="NZ_CP139972.1"/>
</dbReference>
<organism evidence="1 3">
    <name type="scientific">Chitinophaga sancti</name>
    <dbReference type="NCBI Taxonomy" id="1004"/>
    <lineage>
        <taxon>Bacteria</taxon>
        <taxon>Pseudomonadati</taxon>
        <taxon>Bacteroidota</taxon>
        <taxon>Chitinophagia</taxon>
        <taxon>Chitinophagales</taxon>
        <taxon>Chitinophagaceae</taxon>
        <taxon>Chitinophaga</taxon>
    </lineage>
</organism>
<dbReference type="EMBL" id="CP140154">
    <property type="protein sequence ID" value="WQG89667.1"/>
    <property type="molecule type" value="Genomic_DNA"/>
</dbReference>
<dbReference type="Proteomes" id="UP001326715">
    <property type="component" value="Chromosome"/>
</dbReference>
<reference evidence="2 4" key="2">
    <citation type="submission" date="2023-11" db="EMBL/GenBank/DDBJ databases">
        <title>MicrobeMod: A computational toolkit for identifying prokaryotic methylation and restriction-modification with nanopore sequencing.</title>
        <authorList>
            <person name="Crits-Christoph A."/>
            <person name="Kang S.C."/>
            <person name="Lee H."/>
            <person name="Ostrov N."/>
        </authorList>
    </citation>
    <scope>NUCLEOTIDE SEQUENCE [LARGE SCALE GENOMIC DNA]</scope>
    <source>
        <strain evidence="2 4">ATCC 23090</strain>
    </source>
</reference>
<proteinExistence type="predicted"/>
<evidence type="ECO:0000313" key="4">
    <source>
        <dbReference type="Proteomes" id="UP001326715"/>
    </source>
</evidence>
<gene>
    <name evidence="1" type="ORF">SAMN05661012_00362</name>
    <name evidence="2" type="ORF">SR876_32560</name>
</gene>
<dbReference type="EMBL" id="FPIZ01000001">
    <property type="protein sequence ID" value="SFW16833.1"/>
    <property type="molecule type" value="Genomic_DNA"/>
</dbReference>
<name>A0A1K1M143_9BACT</name>
<dbReference type="Proteomes" id="UP000183788">
    <property type="component" value="Unassembled WGS sequence"/>
</dbReference>
<reference evidence="1 3" key="1">
    <citation type="submission" date="2016-11" db="EMBL/GenBank/DDBJ databases">
        <authorList>
            <person name="Jaros S."/>
            <person name="Januszkiewicz K."/>
            <person name="Wedrychowicz H."/>
        </authorList>
    </citation>
    <scope>NUCLEOTIDE SEQUENCE [LARGE SCALE GENOMIC DNA]</scope>
    <source>
        <strain evidence="1 3">DSM 784</strain>
    </source>
</reference>
<keyword evidence="4" id="KW-1185">Reference proteome</keyword>
<evidence type="ECO:0000313" key="3">
    <source>
        <dbReference type="Proteomes" id="UP000183788"/>
    </source>
</evidence>
<evidence type="ECO:0000313" key="1">
    <source>
        <dbReference type="EMBL" id="SFW16833.1"/>
    </source>
</evidence>
<dbReference type="STRING" id="1004.SAMN05661012_00362"/>
<protein>
    <submittedName>
        <fullName evidence="1">Uncharacterized protein</fullName>
    </submittedName>
</protein>